<dbReference type="Gene3D" id="3.40.1030.10">
    <property type="entry name" value="Nucleoside phosphorylase/phosphoribosyltransferase catalytic domain"/>
    <property type="match status" value="1"/>
</dbReference>
<keyword evidence="3" id="KW-0057">Aromatic amino acid biosynthesis</keyword>
<dbReference type="PANTHER" id="PTHR43285:SF4">
    <property type="entry name" value="TRANSFERASE"/>
    <property type="match status" value="1"/>
</dbReference>
<evidence type="ECO:0000256" key="1">
    <source>
        <dbReference type="ARBA" id="ARBA00022676"/>
    </source>
</evidence>
<evidence type="ECO:0000313" key="7">
    <source>
        <dbReference type="Proteomes" id="UP000624279"/>
    </source>
</evidence>
<evidence type="ECO:0000313" key="6">
    <source>
        <dbReference type="EMBL" id="MBC3872366.1"/>
    </source>
</evidence>
<comment type="caution">
    <text evidence="6">The sequence shown here is derived from an EMBL/GenBank/DDBJ whole genome shotgun (WGS) entry which is preliminary data.</text>
</comment>
<dbReference type="InterPro" id="IPR036320">
    <property type="entry name" value="Glycosyl_Trfase_fam3_N_dom_sf"/>
</dbReference>
<dbReference type="Gene3D" id="1.20.970.10">
    <property type="entry name" value="Transferase, Pyrimidine Nucleoside Phosphorylase, Chain C"/>
    <property type="match status" value="1"/>
</dbReference>
<sequence>MKNTQDKLSAEPFLAAAYIKEIGRGKEGARNLSRTDACQLYASILDGRVSDLELGAILIAMRIKSETIDEIAGFMDAVEQRLPLLHAPQESPFAPIVIPSYNGARKRPNLTPLLAMLLAREGVPVLVHGLEQDAGRVTSAAIFSALGVELSLDAKHAEQQMASKHLAFIPLLALSPSMHKILMLRKILGLRNSTHTLVKILQPFEQAAVRLSSYTHPEYQVTLDAYFRQLAPVERGTALLMRGTEGEAVASTARSQRIDKYHSGVCETLEETDTQLIAEPESLPIDISADATATWIADVLAGKHAIPVNIERQVAHCLRLAKELKASAI</sequence>
<keyword evidence="3" id="KW-0822">Tryptophan biosynthesis</keyword>
<evidence type="ECO:0000259" key="5">
    <source>
        <dbReference type="Pfam" id="PF02885"/>
    </source>
</evidence>
<evidence type="ECO:0000256" key="3">
    <source>
        <dbReference type="ARBA" id="ARBA00022822"/>
    </source>
</evidence>
<reference evidence="6 7" key="1">
    <citation type="submission" date="2020-08" db="EMBL/GenBank/DDBJ databases">
        <title>Novel species isolated from subtropical streams in China.</title>
        <authorList>
            <person name="Lu H."/>
        </authorList>
    </citation>
    <scope>NUCLEOTIDE SEQUENCE [LARGE SCALE GENOMIC DNA]</scope>
    <source>
        <strain evidence="6 7">LX15W</strain>
    </source>
</reference>
<keyword evidence="1" id="KW-0328">Glycosyltransferase</keyword>
<dbReference type="RefSeq" id="WP_186940379.1">
    <property type="nucleotide sequence ID" value="NZ_JACOGA010000002.1"/>
</dbReference>
<keyword evidence="2" id="KW-0808">Transferase</keyword>
<organism evidence="6 7">
    <name type="scientific">Undibacterium flavidum</name>
    <dbReference type="NCBI Taxonomy" id="2762297"/>
    <lineage>
        <taxon>Bacteria</taxon>
        <taxon>Pseudomonadati</taxon>
        <taxon>Pseudomonadota</taxon>
        <taxon>Betaproteobacteria</taxon>
        <taxon>Burkholderiales</taxon>
        <taxon>Oxalobacteraceae</taxon>
        <taxon>Undibacterium</taxon>
    </lineage>
</organism>
<accession>A0ABR6Y6X4</accession>
<dbReference type="NCBIfam" id="NF006005">
    <property type="entry name" value="PRK08136.1"/>
    <property type="match status" value="1"/>
</dbReference>
<dbReference type="InterPro" id="IPR005940">
    <property type="entry name" value="Anthranilate_Pribosyl_Tfrase"/>
</dbReference>
<keyword evidence="7" id="KW-1185">Reference proteome</keyword>
<dbReference type="EMBL" id="JACOGA010000002">
    <property type="protein sequence ID" value="MBC3872366.1"/>
    <property type="molecule type" value="Genomic_DNA"/>
</dbReference>
<dbReference type="SUPFAM" id="SSF52418">
    <property type="entry name" value="Nucleoside phosphorylase/phosphoribosyltransferase catalytic domain"/>
    <property type="match status" value="1"/>
</dbReference>
<keyword evidence="3" id="KW-0028">Amino-acid biosynthesis</keyword>
<feature type="domain" description="Glycosyl transferase family 3" evidence="4">
    <location>
        <begin position="109"/>
        <end position="275"/>
    </location>
</feature>
<dbReference type="Pfam" id="PF02885">
    <property type="entry name" value="Glycos_trans_3N"/>
    <property type="match status" value="1"/>
</dbReference>
<proteinExistence type="predicted"/>
<feature type="domain" description="Glycosyl transferase family 3 N-terminal" evidence="5">
    <location>
        <begin position="18"/>
        <end position="78"/>
    </location>
</feature>
<evidence type="ECO:0000256" key="2">
    <source>
        <dbReference type="ARBA" id="ARBA00022679"/>
    </source>
</evidence>
<dbReference type="SUPFAM" id="SSF47648">
    <property type="entry name" value="Nucleoside phosphorylase/phosphoribosyltransferase N-terminal domain"/>
    <property type="match status" value="1"/>
</dbReference>
<dbReference type="InterPro" id="IPR035902">
    <property type="entry name" value="Nuc_phospho_transferase"/>
</dbReference>
<keyword evidence="6" id="KW-0238">DNA-binding</keyword>
<dbReference type="PANTHER" id="PTHR43285">
    <property type="entry name" value="ANTHRANILATE PHOSPHORIBOSYLTRANSFERASE"/>
    <property type="match status" value="1"/>
</dbReference>
<evidence type="ECO:0000259" key="4">
    <source>
        <dbReference type="Pfam" id="PF00591"/>
    </source>
</evidence>
<protein>
    <submittedName>
        <fullName evidence="6">DNA-binding protein YbiB</fullName>
    </submittedName>
</protein>
<dbReference type="InterPro" id="IPR000312">
    <property type="entry name" value="Glycosyl_Trfase_fam3"/>
</dbReference>
<dbReference type="Proteomes" id="UP000624279">
    <property type="component" value="Unassembled WGS sequence"/>
</dbReference>
<name>A0ABR6Y6X4_9BURK</name>
<dbReference type="GO" id="GO:0003677">
    <property type="term" value="F:DNA binding"/>
    <property type="evidence" value="ECO:0007669"/>
    <property type="project" value="UniProtKB-KW"/>
</dbReference>
<dbReference type="Pfam" id="PF00591">
    <property type="entry name" value="Glycos_transf_3"/>
    <property type="match status" value="1"/>
</dbReference>
<gene>
    <name evidence="6" type="primary">ybiB</name>
    <name evidence="6" type="ORF">H8K55_02105</name>
</gene>
<dbReference type="InterPro" id="IPR017459">
    <property type="entry name" value="Glycosyl_Trfase_fam3_N_dom"/>
</dbReference>